<organism evidence="1 2">
    <name type="scientific">Methanosarcina baikalica</name>
    <dbReference type="NCBI Taxonomy" id="3073890"/>
    <lineage>
        <taxon>Archaea</taxon>
        <taxon>Methanobacteriati</taxon>
        <taxon>Methanobacteriota</taxon>
        <taxon>Stenosarchaea group</taxon>
        <taxon>Methanomicrobia</taxon>
        <taxon>Methanosarcinales</taxon>
        <taxon>Methanosarcinaceae</taxon>
        <taxon>Methanosarcina</taxon>
    </lineage>
</organism>
<reference evidence="2" key="1">
    <citation type="submission" date="2023-07" db="EMBL/GenBank/DDBJ databases">
        <title>Whole-genome sequencing of a new Methanosarcina sp. Z-7115.</title>
        <authorList>
            <person name="Zhilina T.N."/>
            <person name="Merkel A.Y."/>
        </authorList>
    </citation>
    <scope>NUCLEOTIDE SEQUENCE [LARGE SCALE GENOMIC DNA]</scope>
    <source>
        <strain evidence="2">Z-7115</strain>
    </source>
</reference>
<protein>
    <submittedName>
        <fullName evidence="1">Uncharacterized protein</fullName>
    </submittedName>
</protein>
<accession>A0ABU2D1K7</accession>
<dbReference type="RefSeq" id="WP_310575883.1">
    <property type="nucleotide sequence ID" value="NZ_JAVKPK010000030.1"/>
</dbReference>
<dbReference type="EMBL" id="JAVKPK010000030">
    <property type="protein sequence ID" value="MDR7665857.1"/>
    <property type="molecule type" value="Genomic_DNA"/>
</dbReference>
<dbReference type="Proteomes" id="UP001246244">
    <property type="component" value="Unassembled WGS sequence"/>
</dbReference>
<keyword evidence="2" id="KW-1185">Reference proteome</keyword>
<evidence type="ECO:0000313" key="1">
    <source>
        <dbReference type="EMBL" id="MDR7665857.1"/>
    </source>
</evidence>
<name>A0ABU2D1K7_9EURY</name>
<comment type="caution">
    <text evidence="1">The sequence shown here is derived from an EMBL/GenBank/DDBJ whole genome shotgun (WGS) entry which is preliminary data.</text>
</comment>
<gene>
    <name evidence="1" type="ORF">RG963_08750</name>
</gene>
<sequence>MSFLTEMLPETSEVVWKIKNSLFKDGFLDFKTQESIGSTF</sequence>
<proteinExistence type="predicted"/>
<evidence type="ECO:0000313" key="2">
    <source>
        <dbReference type="Proteomes" id="UP001246244"/>
    </source>
</evidence>